<dbReference type="EMBL" id="BQKI01000073">
    <property type="protein sequence ID" value="GJN18455.1"/>
    <property type="molecule type" value="Genomic_DNA"/>
</dbReference>
<reference evidence="2" key="1">
    <citation type="journal article" date="2018" name="DNA Res.">
        <title>Multiple hybrid de novo genome assembly of finger millet, an orphan allotetraploid crop.</title>
        <authorList>
            <person name="Hatakeyama M."/>
            <person name="Aluri S."/>
            <person name="Balachadran M.T."/>
            <person name="Sivarajan S.R."/>
            <person name="Patrignani A."/>
            <person name="Gruter S."/>
            <person name="Poveda L."/>
            <person name="Shimizu-Inatsugi R."/>
            <person name="Baeten J."/>
            <person name="Francoijs K.J."/>
            <person name="Nataraja K.N."/>
            <person name="Reddy Y.A.N."/>
            <person name="Phadnis S."/>
            <person name="Ravikumar R.L."/>
            <person name="Schlapbach R."/>
            <person name="Sreeman S.M."/>
            <person name="Shimizu K.K."/>
        </authorList>
    </citation>
    <scope>NUCLEOTIDE SEQUENCE</scope>
</reference>
<comment type="caution">
    <text evidence="2">The sequence shown here is derived from an EMBL/GenBank/DDBJ whole genome shotgun (WGS) entry which is preliminary data.</text>
</comment>
<accession>A0AAV5E749</accession>
<evidence type="ECO:0000313" key="3">
    <source>
        <dbReference type="Proteomes" id="UP001054889"/>
    </source>
</evidence>
<sequence>MHNKPALGASQKRGMHCFRLELVSQAIRRTFLLPGMVRTAASGSVSSAATAQAMSSRLTSETSSS</sequence>
<keyword evidence="3" id="KW-1185">Reference proteome</keyword>
<dbReference type="AlphaFoldDB" id="A0AAV5E749"/>
<protein>
    <submittedName>
        <fullName evidence="2">Uncharacterized protein</fullName>
    </submittedName>
</protein>
<name>A0AAV5E749_ELECO</name>
<dbReference type="Proteomes" id="UP001054889">
    <property type="component" value="Unassembled WGS sequence"/>
</dbReference>
<organism evidence="2 3">
    <name type="scientific">Eleusine coracana subsp. coracana</name>
    <dbReference type="NCBI Taxonomy" id="191504"/>
    <lineage>
        <taxon>Eukaryota</taxon>
        <taxon>Viridiplantae</taxon>
        <taxon>Streptophyta</taxon>
        <taxon>Embryophyta</taxon>
        <taxon>Tracheophyta</taxon>
        <taxon>Spermatophyta</taxon>
        <taxon>Magnoliopsida</taxon>
        <taxon>Liliopsida</taxon>
        <taxon>Poales</taxon>
        <taxon>Poaceae</taxon>
        <taxon>PACMAD clade</taxon>
        <taxon>Chloridoideae</taxon>
        <taxon>Cynodonteae</taxon>
        <taxon>Eleusininae</taxon>
        <taxon>Eleusine</taxon>
    </lineage>
</organism>
<feature type="region of interest" description="Disordered" evidence="1">
    <location>
        <begin position="44"/>
        <end position="65"/>
    </location>
</feature>
<proteinExistence type="predicted"/>
<gene>
    <name evidence="2" type="primary">gb05620</name>
    <name evidence="2" type="ORF">PR202_gb05620</name>
</gene>
<reference evidence="2" key="2">
    <citation type="submission" date="2021-12" db="EMBL/GenBank/DDBJ databases">
        <title>Resequencing data analysis of finger millet.</title>
        <authorList>
            <person name="Hatakeyama M."/>
            <person name="Aluri S."/>
            <person name="Balachadran M.T."/>
            <person name="Sivarajan S.R."/>
            <person name="Poveda L."/>
            <person name="Shimizu-Inatsugi R."/>
            <person name="Schlapbach R."/>
            <person name="Sreeman S.M."/>
            <person name="Shimizu K.K."/>
        </authorList>
    </citation>
    <scope>NUCLEOTIDE SEQUENCE</scope>
</reference>
<evidence type="ECO:0000313" key="2">
    <source>
        <dbReference type="EMBL" id="GJN18455.1"/>
    </source>
</evidence>
<evidence type="ECO:0000256" key="1">
    <source>
        <dbReference type="SAM" id="MobiDB-lite"/>
    </source>
</evidence>